<reference evidence="3" key="1">
    <citation type="submission" date="2020-04" db="EMBL/GenBank/DDBJ databases">
        <title>Hybrid Assembly of Korean Phytophthora infestans isolates.</title>
        <authorList>
            <person name="Prokchorchik M."/>
            <person name="Lee Y."/>
            <person name="Seo J."/>
            <person name="Cho J.-H."/>
            <person name="Park Y.-E."/>
            <person name="Jang D.-C."/>
            <person name="Im J.-S."/>
            <person name="Choi J.-G."/>
            <person name="Park H.-J."/>
            <person name="Lee G.-B."/>
            <person name="Lee Y.-G."/>
            <person name="Hong S.-Y."/>
            <person name="Cho K."/>
            <person name="Sohn K.H."/>
        </authorList>
    </citation>
    <scope>NUCLEOTIDE SEQUENCE</scope>
    <source>
        <strain evidence="3">KR_1_A1</strain>
        <strain evidence="4">KR_2_A2</strain>
    </source>
</reference>
<feature type="region of interest" description="Disordered" evidence="1">
    <location>
        <begin position="34"/>
        <end position="65"/>
    </location>
</feature>
<feature type="transmembrane region" description="Helical" evidence="2">
    <location>
        <begin position="133"/>
        <end position="161"/>
    </location>
</feature>
<evidence type="ECO:0000256" key="2">
    <source>
        <dbReference type="SAM" id="Phobius"/>
    </source>
</evidence>
<dbReference type="EMBL" id="WSZM01000286">
    <property type="protein sequence ID" value="KAF4035975.1"/>
    <property type="molecule type" value="Genomic_DNA"/>
</dbReference>
<dbReference type="Proteomes" id="UP000602510">
    <property type="component" value="Unassembled WGS sequence"/>
</dbReference>
<feature type="transmembrane region" description="Helical" evidence="2">
    <location>
        <begin position="7"/>
        <end position="26"/>
    </location>
</feature>
<sequence length="186" mass="20935">MDELQSVGVGVALGLIVVSVLTFYPGNPFDYTTDREITDNSDETSTISDDPTNINASTTEKSGRRQQLEDIEQAAQRVKIQKLQELLGLEKEKTLLLVERAKAQAISAAKTPGRRTFNSYSTSCKSAWLDRSFFIIMLGLLVWVLWQDYSINFFSIAAYLLPREAQMVRQVAAAPQHLVSQFLELW</sequence>
<name>A0A833WI54_PHYIN</name>
<organism evidence="3 5">
    <name type="scientific">Phytophthora infestans</name>
    <name type="common">Potato late blight agent</name>
    <name type="synonym">Botrytis infestans</name>
    <dbReference type="NCBI Taxonomy" id="4787"/>
    <lineage>
        <taxon>Eukaryota</taxon>
        <taxon>Sar</taxon>
        <taxon>Stramenopiles</taxon>
        <taxon>Oomycota</taxon>
        <taxon>Peronosporomycetes</taxon>
        <taxon>Peronosporales</taxon>
        <taxon>Peronosporaceae</taxon>
        <taxon>Phytophthora</taxon>
    </lineage>
</organism>
<accession>A0A833WI54</accession>
<gene>
    <name evidence="3" type="ORF">GN244_ATG11972</name>
    <name evidence="4" type="ORF">GN958_ATG06172</name>
</gene>
<evidence type="ECO:0000313" key="3">
    <source>
        <dbReference type="EMBL" id="KAF4035975.1"/>
    </source>
</evidence>
<dbReference type="EMBL" id="JAACNO010000831">
    <property type="protein sequence ID" value="KAF4144642.1"/>
    <property type="molecule type" value="Genomic_DNA"/>
</dbReference>
<dbReference type="AlphaFoldDB" id="A0A833WI54"/>
<keyword evidence="2" id="KW-0812">Transmembrane</keyword>
<keyword evidence="5" id="KW-1185">Reference proteome</keyword>
<evidence type="ECO:0000256" key="1">
    <source>
        <dbReference type="SAM" id="MobiDB-lite"/>
    </source>
</evidence>
<evidence type="ECO:0000313" key="4">
    <source>
        <dbReference type="EMBL" id="KAF4144642.1"/>
    </source>
</evidence>
<protein>
    <submittedName>
        <fullName evidence="3">Uncharacterized protein</fullName>
    </submittedName>
</protein>
<comment type="caution">
    <text evidence="3">The sequence shown here is derived from an EMBL/GenBank/DDBJ whole genome shotgun (WGS) entry which is preliminary data.</text>
</comment>
<keyword evidence="2" id="KW-1133">Transmembrane helix</keyword>
<evidence type="ECO:0000313" key="5">
    <source>
        <dbReference type="Proteomes" id="UP000602510"/>
    </source>
</evidence>
<proteinExistence type="predicted"/>
<feature type="compositionally biased region" description="Polar residues" evidence="1">
    <location>
        <begin position="43"/>
        <end position="60"/>
    </location>
</feature>
<keyword evidence="2" id="KW-0472">Membrane</keyword>
<dbReference type="Proteomes" id="UP000704712">
    <property type="component" value="Unassembled WGS sequence"/>
</dbReference>